<proteinExistence type="predicted"/>
<gene>
    <name evidence="2" type="ORF">BECKFW1821A_GA0114235_100213</name>
</gene>
<evidence type="ECO:0000259" key="1">
    <source>
        <dbReference type="Pfam" id="PF10047"/>
    </source>
</evidence>
<evidence type="ECO:0000313" key="2">
    <source>
        <dbReference type="EMBL" id="VFJ42661.1"/>
    </source>
</evidence>
<sequence>MTTAQVIARHLDAMPEAVQREVLDFVEFLETRTRPGMVRESDASWSGFSITAAMRGMEDEPSPYTVDDLKESFR</sequence>
<accession>A0A450RU20</accession>
<dbReference type="EMBL" id="CAADEW010000002">
    <property type="protein sequence ID" value="VFJ42661.1"/>
    <property type="molecule type" value="Genomic_DNA"/>
</dbReference>
<dbReference type="AlphaFoldDB" id="A0A450RU20"/>
<protein>
    <recommendedName>
        <fullName evidence="1">DUF2281 domain-containing protein</fullName>
    </recommendedName>
</protein>
<dbReference type="Pfam" id="PF10047">
    <property type="entry name" value="DUF2281"/>
    <property type="match status" value="1"/>
</dbReference>
<feature type="domain" description="DUF2281" evidence="1">
    <location>
        <begin position="7"/>
        <end position="47"/>
    </location>
</feature>
<name>A0A450RU20_9GAMM</name>
<reference evidence="2" key="1">
    <citation type="submission" date="2019-02" db="EMBL/GenBank/DDBJ databases">
        <authorList>
            <person name="Gruber-Vodicka R. H."/>
            <person name="Seah K. B. B."/>
        </authorList>
    </citation>
    <scope>NUCLEOTIDE SEQUENCE</scope>
    <source>
        <strain evidence="2">BECK_BZ15</strain>
    </source>
</reference>
<dbReference type="InterPro" id="IPR018739">
    <property type="entry name" value="DUF2281"/>
</dbReference>
<organism evidence="2">
    <name type="scientific">Candidatus Kentrum sp. FW</name>
    <dbReference type="NCBI Taxonomy" id="2126338"/>
    <lineage>
        <taxon>Bacteria</taxon>
        <taxon>Pseudomonadati</taxon>
        <taxon>Pseudomonadota</taxon>
        <taxon>Gammaproteobacteria</taxon>
        <taxon>Candidatus Kentrum</taxon>
    </lineage>
</organism>